<evidence type="ECO:0008006" key="4">
    <source>
        <dbReference type="Google" id="ProtNLM"/>
    </source>
</evidence>
<organism evidence="2 3">
    <name type="scientific">Trichinella patagoniensis</name>
    <dbReference type="NCBI Taxonomy" id="990121"/>
    <lineage>
        <taxon>Eukaryota</taxon>
        <taxon>Metazoa</taxon>
        <taxon>Ecdysozoa</taxon>
        <taxon>Nematoda</taxon>
        <taxon>Enoplea</taxon>
        <taxon>Dorylaimia</taxon>
        <taxon>Trichinellida</taxon>
        <taxon>Trichinellidae</taxon>
        <taxon>Trichinella</taxon>
    </lineage>
</organism>
<dbReference type="OrthoDB" id="5927470at2759"/>
<sequence>MHCEPSLFARSPTRFTILLCLWMISACVERHFCETWAARVRVLWSSAPLLLAADLEPQLQPGDEVPTTHAASAVQPGVYLRPLF</sequence>
<feature type="chain" id="PRO_5006873452" description="Secreted protein" evidence="1">
    <location>
        <begin position="28"/>
        <end position="84"/>
    </location>
</feature>
<dbReference type="Proteomes" id="UP000054783">
    <property type="component" value="Unassembled WGS sequence"/>
</dbReference>
<name>A0A0V0Z460_9BILA</name>
<proteinExistence type="predicted"/>
<keyword evidence="1" id="KW-0732">Signal</keyword>
<keyword evidence="3" id="KW-1185">Reference proteome</keyword>
<evidence type="ECO:0000313" key="2">
    <source>
        <dbReference type="EMBL" id="KRY07254.1"/>
    </source>
</evidence>
<evidence type="ECO:0000313" key="3">
    <source>
        <dbReference type="Proteomes" id="UP000054783"/>
    </source>
</evidence>
<feature type="signal peptide" evidence="1">
    <location>
        <begin position="1"/>
        <end position="27"/>
    </location>
</feature>
<evidence type="ECO:0000256" key="1">
    <source>
        <dbReference type="SAM" id="SignalP"/>
    </source>
</evidence>
<accession>A0A0V0Z460</accession>
<comment type="caution">
    <text evidence="2">The sequence shown here is derived from an EMBL/GenBank/DDBJ whole genome shotgun (WGS) entry which is preliminary data.</text>
</comment>
<dbReference type="EMBL" id="JYDQ01000513">
    <property type="protein sequence ID" value="KRY07254.1"/>
    <property type="molecule type" value="Genomic_DNA"/>
</dbReference>
<gene>
    <name evidence="2" type="ORF">T12_12523</name>
</gene>
<dbReference type="AlphaFoldDB" id="A0A0V0Z460"/>
<reference evidence="2 3" key="1">
    <citation type="submission" date="2015-01" db="EMBL/GenBank/DDBJ databases">
        <title>Evolution of Trichinella species and genotypes.</title>
        <authorList>
            <person name="Korhonen P.K."/>
            <person name="Edoardo P."/>
            <person name="Giuseppe L.R."/>
            <person name="Gasser R.B."/>
        </authorList>
    </citation>
    <scope>NUCLEOTIDE SEQUENCE [LARGE SCALE GENOMIC DNA]</scope>
    <source>
        <strain evidence="2">ISS2496</strain>
    </source>
</reference>
<protein>
    <recommendedName>
        <fullName evidence="4">Secreted protein</fullName>
    </recommendedName>
</protein>